<protein>
    <submittedName>
        <fullName evidence="1">Uncharacterized protein</fullName>
    </submittedName>
</protein>
<dbReference type="Proteomes" id="UP000651085">
    <property type="component" value="Unassembled WGS sequence"/>
</dbReference>
<evidence type="ECO:0000313" key="2">
    <source>
        <dbReference type="Proteomes" id="UP000651085"/>
    </source>
</evidence>
<evidence type="ECO:0000313" key="1">
    <source>
        <dbReference type="EMBL" id="MBC8592887.1"/>
    </source>
</evidence>
<dbReference type="RefSeq" id="WP_262434050.1">
    <property type="nucleotide sequence ID" value="NZ_JACRTF010000001.1"/>
</dbReference>
<gene>
    <name evidence="1" type="ORF">H8744_06390</name>
</gene>
<sequence>MIRKYILILLSAIFCLGCEEDRTVDTTVMPEISNVGADTFGCLIDGWLYVGGRYGAFFLSIPTKEYSISFCYNEYTKVMDVKVLTSWDKAIRFTIQSPKEGEESIFSNVRFGNQELEDGTVQITRFDKQQQIISGTFSGGRITHGRFDTHYTTYTTNN</sequence>
<dbReference type="EMBL" id="JACRTF010000001">
    <property type="protein sequence ID" value="MBC8592887.1"/>
    <property type="molecule type" value="Genomic_DNA"/>
</dbReference>
<name>A0A926IJJ6_9BACT</name>
<comment type="caution">
    <text evidence="1">The sequence shown here is derived from an EMBL/GenBank/DDBJ whole genome shotgun (WGS) entry which is preliminary data.</text>
</comment>
<proteinExistence type="predicted"/>
<keyword evidence="2" id="KW-1185">Reference proteome</keyword>
<organism evidence="1 2">
    <name type="scientific">Jilunia laotingensis</name>
    <dbReference type="NCBI Taxonomy" id="2763675"/>
    <lineage>
        <taxon>Bacteria</taxon>
        <taxon>Pseudomonadati</taxon>
        <taxon>Bacteroidota</taxon>
        <taxon>Bacteroidia</taxon>
        <taxon>Bacteroidales</taxon>
        <taxon>Bacteroidaceae</taxon>
        <taxon>Jilunia</taxon>
    </lineage>
</organism>
<accession>A0A926IJJ6</accession>
<reference evidence="1" key="1">
    <citation type="submission" date="2020-08" db="EMBL/GenBank/DDBJ databases">
        <title>Genome public.</title>
        <authorList>
            <person name="Liu C."/>
            <person name="Sun Q."/>
        </authorList>
    </citation>
    <scope>NUCLEOTIDE SEQUENCE</scope>
    <source>
        <strain evidence="1">N12</strain>
    </source>
</reference>
<dbReference type="AlphaFoldDB" id="A0A926IJJ6"/>